<keyword evidence="6" id="KW-1185">Reference proteome</keyword>
<sequence>MDNKPDHCRVATTMDMIIGKWKIAIMLNLIHYGTMRFSELQHVMPGVTQKVLTSHLRDLEQEGIVERVVYPQVPPKVEYSMTEYGKSLQTILELMHEWGEAHLQRKTQMLFIQGTDNQNDKDD</sequence>
<keyword evidence="1" id="KW-0805">Transcription regulation</keyword>
<dbReference type="InterPro" id="IPR011991">
    <property type="entry name" value="ArsR-like_HTH"/>
</dbReference>
<protein>
    <submittedName>
        <fullName evidence="5">Helix-turn-helix domain-containing protein</fullName>
    </submittedName>
</protein>
<dbReference type="Gene3D" id="1.10.10.10">
    <property type="entry name" value="Winged helix-like DNA-binding domain superfamily/Winged helix DNA-binding domain"/>
    <property type="match status" value="1"/>
</dbReference>
<keyword evidence="2" id="KW-0238">DNA-binding</keyword>
<organism evidence="5 6">
    <name type="scientific">Neobacillus novalis</name>
    <dbReference type="NCBI Taxonomy" id="220687"/>
    <lineage>
        <taxon>Bacteria</taxon>
        <taxon>Bacillati</taxon>
        <taxon>Bacillota</taxon>
        <taxon>Bacilli</taxon>
        <taxon>Bacillales</taxon>
        <taxon>Bacillaceae</taxon>
        <taxon>Neobacillus</taxon>
    </lineage>
</organism>
<evidence type="ECO:0000259" key="4">
    <source>
        <dbReference type="PROSITE" id="PS51118"/>
    </source>
</evidence>
<dbReference type="CDD" id="cd00090">
    <property type="entry name" value="HTH_ARSR"/>
    <property type="match status" value="1"/>
</dbReference>
<evidence type="ECO:0000256" key="3">
    <source>
        <dbReference type="ARBA" id="ARBA00023163"/>
    </source>
</evidence>
<dbReference type="EMBL" id="CP126114">
    <property type="protein sequence ID" value="WHY87121.1"/>
    <property type="molecule type" value="Genomic_DNA"/>
</dbReference>
<reference evidence="5" key="1">
    <citation type="submission" date="2023-05" db="EMBL/GenBank/DDBJ databases">
        <title>Comparative genomics of Bacillaceae isolates and their secondary metabolite potential.</title>
        <authorList>
            <person name="Song L."/>
            <person name="Nielsen L.J."/>
            <person name="Mohite O."/>
            <person name="Xu X."/>
            <person name="Weber T."/>
            <person name="Kovacs A.T."/>
        </authorList>
    </citation>
    <scope>NUCLEOTIDE SEQUENCE</scope>
    <source>
        <strain evidence="5">XLM17</strain>
    </source>
</reference>
<evidence type="ECO:0000256" key="2">
    <source>
        <dbReference type="ARBA" id="ARBA00023125"/>
    </source>
</evidence>
<accession>A0AA95MNS0</accession>
<evidence type="ECO:0000256" key="1">
    <source>
        <dbReference type="ARBA" id="ARBA00023015"/>
    </source>
</evidence>
<dbReference type="PANTHER" id="PTHR33204">
    <property type="entry name" value="TRANSCRIPTIONAL REGULATOR, MARR FAMILY"/>
    <property type="match status" value="1"/>
</dbReference>
<name>A0AA95MNS0_9BACI</name>
<gene>
    <name evidence="5" type="ORF">QNH39_04460</name>
</gene>
<evidence type="ECO:0000313" key="6">
    <source>
        <dbReference type="Proteomes" id="UP001178288"/>
    </source>
</evidence>
<feature type="domain" description="HTH hxlR-type" evidence="4">
    <location>
        <begin position="8"/>
        <end position="107"/>
    </location>
</feature>
<dbReference type="InterPro" id="IPR036388">
    <property type="entry name" value="WH-like_DNA-bd_sf"/>
</dbReference>
<dbReference type="RefSeq" id="WP_066083041.1">
    <property type="nucleotide sequence ID" value="NZ_CP126114.1"/>
</dbReference>
<dbReference type="SUPFAM" id="SSF46785">
    <property type="entry name" value="Winged helix' DNA-binding domain"/>
    <property type="match status" value="1"/>
</dbReference>
<dbReference type="AlphaFoldDB" id="A0AA95MNS0"/>
<dbReference type="Proteomes" id="UP001178288">
    <property type="component" value="Chromosome"/>
</dbReference>
<dbReference type="InterPro" id="IPR036390">
    <property type="entry name" value="WH_DNA-bd_sf"/>
</dbReference>
<evidence type="ECO:0000313" key="5">
    <source>
        <dbReference type="EMBL" id="WHY87121.1"/>
    </source>
</evidence>
<dbReference type="GO" id="GO:0003677">
    <property type="term" value="F:DNA binding"/>
    <property type="evidence" value="ECO:0007669"/>
    <property type="project" value="UniProtKB-KW"/>
</dbReference>
<dbReference type="PANTHER" id="PTHR33204:SF29">
    <property type="entry name" value="TRANSCRIPTIONAL REGULATOR"/>
    <property type="match status" value="1"/>
</dbReference>
<dbReference type="Pfam" id="PF01638">
    <property type="entry name" value="HxlR"/>
    <property type="match status" value="1"/>
</dbReference>
<proteinExistence type="predicted"/>
<dbReference type="InterPro" id="IPR002577">
    <property type="entry name" value="HTH_HxlR"/>
</dbReference>
<dbReference type="PROSITE" id="PS51118">
    <property type="entry name" value="HTH_HXLR"/>
    <property type="match status" value="1"/>
</dbReference>
<keyword evidence="3" id="KW-0804">Transcription</keyword>
<dbReference type="KEGG" id="nnv:QNH39_04460"/>